<dbReference type="Proteomes" id="UP001054945">
    <property type="component" value="Unassembled WGS sequence"/>
</dbReference>
<protein>
    <submittedName>
        <fullName evidence="1">Uncharacterized protein</fullName>
    </submittedName>
</protein>
<accession>A0AAV4XNQ9</accession>
<proteinExistence type="predicted"/>
<organism evidence="1 2">
    <name type="scientific">Caerostris extrusa</name>
    <name type="common">Bark spider</name>
    <name type="synonym">Caerostris bankana</name>
    <dbReference type="NCBI Taxonomy" id="172846"/>
    <lineage>
        <taxon>Eukaryota</taxon>
        <taxon>Metazoa</taxon>
        <taxon>Ecdysozoa</taxon>
        <taxon>Arthropoda</taxon>
        <taxon>Chelicerata</taxon>
        <taxon>Arachnida</taxon>
        <taxon>Araneae</taxon>
        <taxon>Araneomorphae</taxon>
        <taxon>Entelegynae</taxon>
        <taxon>Araneoidea</taxon>
        <taxon>Araneidae</taxon>
        <taxon>Caerostris</taxon>
    </lineage>
</organism>
<dbReference type="EMBL" id="BPLR01017993">
    <property type="protein sequence ID" value="GIY96023.1"/>
    <property type="molecule type" value="Genomic_DNA"/>
</dbReference>
<gene>
    <name evidence="1" type="ORF">CEXT_725371</name>
</gene>
<evidence type="ECO:0000313" key="2">
    <source>
        <dbReference type="Proteomes" id="UP001054945"/>
    </source>
</evidence>
<sequence>MYHVRTKLSHESLWWVSVASGELNILVARAKLALMRIYGKSLEGLSLSKSIFDYLNKSTFAISGLFTWPRRRKYGDTCSGLVIGNRSRNAELKLRVFTTNL</sequence>
<keyword evidence="2" id="KW-1185">Reference proteome</keyword>
<reference evidence="1 2" key="1">
    <citation type="submission" date="2021-06" db="EMBL/GenBank/DDBJ databases">
        <title>Caerostris extrusa draft genome.</title>
        <authorList>
            <person name="Kono N."/>
            <person name="Arakawa K."/>
        </authorList>
    </citation>
    <scope>NUCLEOTIDE SEQUENCE [LARGE SCALE GENOMIC DNA]</scope>
</reference>
<name>A0AAV4XNQ9_CAEEX</name>
<evidence type="ECO:0000313" key="1">
    <source>
        <dbReference type="EMBL" id="GIY96023.1"/>
    </source>
</evidence>
<dbReference type="AlphaFoldDB" id="A0AAV4XNQ9"/>
<comment type="caution">
    <text evidence="1">The sequence shown here is derived from an EMBL/GenBank/DDBJ whole genome shotgun (WGS) entry which is preliminary data.</text>
</comment>